<keyword evidence="5" id="KW-1185">Reference proteome</keyword>
<dbReference type="PANTHER" id="PTHR43800">
    <property type="entry name" value="PEPTIDYL-LYSINE N-ACETYLTRANSFERASE YJAB"/>
    <property type="match status" value="1"/>
</dbReference>
<comment type="caution">
    <text evidence="4">The sequence shown here is derived from an EMBL/GenBank/DDBJ whole genome shotgun (WGS) entry which is preliminary data.</text>
</comment>
<dbReference type="InterPro" id="IPR000182">
    <property type="entry name" value="GNAT_dom"/>
</dbReference>
<evidence type="ECO:0000259" key="3">
    <source>
        <dbReference type="PROSITE" id="PS51186"/>
    </source>
</evidence>
<dbReference type="AlphaFoldDB" id="A0A3R9G154"/>
<sequence>MSPFQIQVLDPIKLPLVSRLYKSYYPSGKAKKDELTIVGSFDGKIVSIVRFKAIERYRLLTGMLVVPDFRGKGLGHKLMEYCEQHVLQSGDFCFAYTELESFYQRHGFVTLGSDSLPNTLKGLFERYSQKKSLVAMQYG</sequence>
<keyword evidence="1 4" id="KW-0808">Transferase</keyword>
<dbReference type="RefSeq" id="WP_125322910.1">
    <property type="nucleotide sequence ID" value="NZ_AP024889.1"/>
</dbReference>
<dbReference type="PROSITE" id="PS51186">
    <property type="entry name" value="GNAT"/>
    <property type="match status" value="1"/>
</dbReference>
<dbReference type="InterPro" id="IPR016181">
    <property type="entry name" value="Acyl_CoA_acyltransferase"/>
</dbReference>
<dbReference type="CDD" id="cd04301">
    <property type="entry name" value="NAT_SF"/>
    <property type="match status" value="1"/>
</dbReference>
<accession>A0A3R9G154</accession>
<dbReference type="SUPFAM" id="SSF55729">
    <property type="entry name" value="Acyl-CoA N-acyltransferases (Nat)"/>
    <property type="match status" value="1"/>
</dbReference>
<feature type="domain" description="N-acetyltransferase" evidence="3">
    <location>
        <begin position="4"/>
        <end position="130"/>
    </location>
</feature>
<proteinExistence type="predicted"/>
<gene>
    <name evidence="4" type="ORF">EJA03_16895</name>
</gene>
<evidence type="ECO:0000313" key="5">
    <source>
        <dbReference type="Proteomes" id="UP000269041"/>
    </source>
</evidence>
<evidence type="ECO:0000256" key="2">
    <source>
        <dbReference type="ARBA" id="ARBA00023315"/>
    </source>
</evidence>
<dbReference type="Pfam" id="PF13508">
    <property type="entry name" value="Acetyltransf_7"/>
    <property type="match status" value="1"/>
</dbReference>
<protein>
    <submittedName>
        <fullName evidence="4">N-acetyltransferase</fullName>
    </submittedName>
</protein>
<dbReference type="Proteomes" id="UP000269041">
    <property type="component" value="Unassembled WGS sequence"/>
</dbReference>
<dbReference type="OrthoDB" id="7845888at2"/>
<organism evidence="4 5">
    <name type="scientific">Vibrio pectenicida</name>
    <dbReference type="NCBI Taxonomy" id="62763"/>
    <lineage>
        <taxon>Bacteria</taxon>
        <taxon>Pseudomonadati</taxon>
        <taxon>Pseudomonadota</taxon>
        <taxon>Gammaproteobacteria</taxon>
        <taxon>Vibrionales</taxon>
        <taxon>Vibrionaceae</taxon>
        <taxon>Vibrio</taxon>
    </lineage>
</organism>
<name>A0A3R9G154_9VIBR</name>
<evidence type="ECO:0000256" key="1">
    <source>
        <dbReference type="ARBA" id="ARBA00022679"/>
    </source>
</evidence>
<keyword evidence="2" id="KW-0012">Acyltransferase</keyword>
<reference evidence="4 5" key="1">
    <citation type="submission" date="2018-12" db="EMBL/GenBank/DDBJ databases">
        <title>Genomic taxonomy of the Vibrionaceae family.</title>
        <authorList>
            <person name="Gomez-Gil B."/>
            <person name="Enciso-Ibarra K."/>
        </authorList>
    </citation>
    <scope>NUCLEOTIDE SEQUENCE [LARGE SCALE GENOMIC DNA]</scope>
    <source>
        <strain evidence="4 5">CAIM 594</strain>
    </source>
</reference>
<dbReference type="EMBL" id="RSFA01000102">
    <property type="protein sequence ID" value="RSD29872.1"/>
    <property type="molecule type" value="Genomic_DNA"/>
</dbReference>
<dbReference type="PANTHER" id="PTHR43800:SF1">
    <property type="entry name" value="PEPTIDYL-LYSINE N-ACETYLTRANSFERASE YJAB"/>
    <property type="match status" value="1"/>
</dbReference>
<dbReference type="Gene3D" id="3.40.630.30">
    <property type="match status" value="1"/>
</dbReference>
<dbReference type="GO" id="GO:0016747">
    <property type="term" value="F:acyltransferase activity, transferring groups other than amino-acyl groups"/>
    <property type="evidence" value="ECO:0007669"/>
    <property type="project" value="InterPro"/>
</dbReference>
<evidence type="ECO:0000313" key="4">
    <source>
        <dbReference type="EMBL" id="RSD29872.1"/>
    </source>
</evidence>